<keyword evidence="2" id="KW-0012">Acyltransferase</keyword>
<sequence>MPESKVMVYRRFEETDFEWYSDWYKHAAISKWLGPVLDPNWLTCVLSDDSPAYVLHSEGTPICVIGIQLDDGIHGFNVITDIAVNPHHQKMGHGRRVIYDVVSGNFPIKRAKWAVFVDNENDMAKALFSHYATSISSNSDNMTEYHIDSIM</sequence>
<dbReference type="Pfam" id="PF00583">
    <property type="entry name" value="Acetyltransf_1"/>
    <property type="match status" value="1"/>
</dbReference>
<protein>
    <submittedName>
        <fullName evidence="2">GNAT family N-acetyltransferase</fullName>
        <ecNumber evidence="2">2.3.1.-</ecNumber>
    </submittedName>
</protein>
<keyword evidence="2" id="KW-0808">Transferase</keyword>
<dbReference type="InterPro" id="IPR000182">
    <property type="entry name" value="GNAT_dom"/>
</dbReference>
<dbReference type="CDD" id="cd04301">
    <property type="entry name" value="NAT_SF"/>
    <property type="match status" value="1"/>
</dbReference>
<keyword evidence="3" id="KW-1185">Reference proteome</keyword>
<dbReference type="GO" id="GO:0016746">
    <property type="term" value="F:acyltransferase activity"/>
    <property type="evidence" value="ECO:0007669"/>
    <property type="project" value="UniProtKB-KW"/>
</dbReference>
<dbReference type="Gene3D" id="3.40.630.30">
    <property type="match status" value="1"/>
</dbReference>
<reference evidence="2 3" key="1">
    <citation type="submission" date="2024-09" db="EMBL/GenBank/DDBJ databases">
        <title>Aeromonas strains Genome sequencing and assembly.</title>
        <authorList>
            <person name="Hu X."/>
            <person name="Tang B."/>
        </authorList>
    </citation>
    <scope>NUCLEOTIDE SEQUENCE [LARGE SCALE GENOMIC DNA]</scope>
    <source>
        <strain evidence="2 3">NB23SCDHY001</strain>
    </source>
</reference>
<evidence type="ECO:0000313" key="2">
    <source>
        <dbReference type="EMBL" id="MFM4892170.1"/>
    </source>
</evidence>
<dbReference type="InterPro" id="IPR016181">
    <property type="entry name" value="Acyl_CoA_acyltransferase"/>
</dbReference>
<dbReference type="PROSITE" id="PS51186">
    <property type="entry name" value="GNAT"/>
    <property type="match status" value="1"/>
</dbReference>
<name>A0ABW9GLY3_9GAMM</name>
<dbReference type="RefSeq" id="WP_052448082.1">
    <property type="nucleotide sequence ID" value="NZ_CDBT01000057.1"/>
</dbReference>
<dbReference type="Proteomes" id="UP001630969">
    <property type="component" value="Unassembled WGS sequence"/>
</dbReference>
<organism evidence="2 3">
    <name type="scientific">Aeromonas bivalvium</name>
    <dbReference type="NCBI Taxonomy" id="440079"/>
    <lineage>
        <taxon>Bacteria</taxon>
        <taxon>Pseudomonadati</taxon>
        <taxon>Pseudomonadota</taxon>
        <taxon>Gammaproteobacteria</taxon>
        <taxon>Aeromonadales</taxon>
        <taxon>Aeromonadaceae</taxon>
        <taxon>Aeromonas</taxon>
    </lineage>
</organism>
<accession>A0ABW9GLY3</accession>
<evidence type="ECO:0000259" key="1">
    <source>
        <dbReference type="PROSITE" id="PS51186"/>
    </source>
</evidence>
<dbReference type="GeneID" id="97219364"/>
<gene>
    <name evidence="2" type="ORF">ACEUDJ_04655</name>
</gene>
<dbReference type="EMBL" id="JBGXBU010000001">
    <property type="protein sequence ID" value="MFM4892170.1"/>
    <property type="molecule type" value="Genomic_DNA"/>
</dbReference>
<feature type="domain" description="N-acetyltransferase" evidence="1">
    <location>
        <begin position="7"/>
        <end position="151"/>
    </location>
</feature>
<comment type="caution">
    <text evidence="2">The sequence shown here is derived from an EMBL/GenBank/DDBJ whole genome shotgun (WGS) entry which is preliminary data.</text>
</comment>
<dbReference type="EC" id="2.3.1.-" evidence="2"/>
<proteinExistence type="predicted"/>
<dbReference type="SUPFAM" id="SSF55729">
    <property type="entry name" value="Acyl-CoA N-acyltransferases (Nat)"/>
    <property type="match status" value="1"/>
</dbReference>
<evidence type="ECO:0000313" key="3">
    <source>
        <dbReference type="Proteomes" id="UP001630969"/>
    </source>
</evidence>